<protein>
    <submittedName>
        <fullName evidence="2">Glycosyltransferase</fullName>
    </submittedName>
</protein>
<dbReference type="RefSeq" id="WP_095611076.1">
    <property type="nucleotide sequence ID" value="NZ_NMPM01000046.1"/>
</dbReference>
<dbReference type="CDD" id="cd03811">
    <property type="entry name" value="GT4_GT28_WabH-like"/>
    <property type="match status" value="1"/>
</dbReference>
<keyword evidence="3" id="KW-1185">Reference proteome</keyword>
<dbReference type="PANTHER" id="PTHR12526:SF630">
    <property type="entry name" value="GLYCOSYLTRANSFERASE"/>
    <property type="match status" value="1"/>
</dbReference>
<comment type="caution">
    <text evidence="2">The sequence shown here is derived from an EMBL/GenBank/DDBJ whole genome shotgun (WGS) entry which is preliminary data.</text>
</comment>
<proteinExistence type="predicted"/>
<dbReference type="AlphaFoldDB" id="A0A2A2I1G7"/>
<organism evidence="2 3">
    <name type="scientific">Tamilnaduibacter salinus</name>
    <dbReference type="NCBI Taxonomy" id="1484056"/>
    <lineage>
        <taxon>Bacteria</taxon>
        <taxon>Pseudomonadati</taxon>
        <taxon>Pseudomonadota</taxon>
        <taxon>Gammaproteobacteria</taxon>
        <taxon>Pseudomonadales</taxon>
        <taxon>Marinobacteraceae</taxon>
        <taxon>Tamilnaduibacter</taxon>
    </lineage>
</organism>
<dbReference type="Pfam" id="PF13692">
    <property type="entry name" value="Glyco_trans_1_4"/>
    <property type="match status" value="1"/>
</dbReference>
<feature type="domain" description="Glycosyltransferase subfamily 4-like N-terminal" evidence="1">
    <location>
        <begin position="14"/>
        <end position="149"/>
    </location>
</feature>
<evidence type="ECO:0000313" key="2">
    <source>
        <dbReference type="EMBL" id="PAV25871.1"/>
    </source>
</evidence>
<gene>
    <name evidence="2" type="ORF">CF392_08745</name>
</gene>
<accession>A0A2A2I1G7</accession>
<keyword evidence="2" id="KW-0808">Transferase</keyword>
<dbReference type="Pfam" id="PF13439">
    <property type="entry name" value="Glyco_transf_4"/>
    <property type="match status" value="1"/>
</dbReference>
<dbReference type="Proteomes" id="UP000218332">
    <property type="component" value="Unassembled WGS sequence"/>
</dbReference>
<name>A0A2A2I1G7_9GAMM</name>
<dbReference type="Gene3D" id="3.40.50.2000">
    <property type="entry name" value="Glycogen Phosphorylase B"/>
    <property type="match status" value="2"/>
</dbReference>
<sequence length="342" mass="37441">MRVVLVLGTPGTTWGGMETHTRDLAQGLAQRGVDVHVLAHPAYEWAFHAGATFHSLPLDQGRRHPWLRHCLRRDVTALKPDVVHAQGHKAAALLSALSRQPHRPVRLGTVHGEKRTNRAFEALDGVIVVNQRLASRLSHPQVRVIRNGVVPVDRPTSRPESCPAGQPLLLASGRLEPVKQFDRLIRAWAAIGTPGQLVILGDGRERHALQDQIDTLGIGDNTHLVGHRADARAWPWLADLFVLPSAREGLPYSVIEALLAGCPVVSTPVGDIPDFLPKTCIADNTDLASITRLLADTMVRLPSLAGEQSDVFQRAQTELSVTAMVDATVRFYQQCLEPVRND</sequence>
<evidence type="ECO:0000313" key="3">
    <source>
        <dbReference type="Proteomes" id="UP000218332"/>
    </source>
</evidence>
<dbReference type="GO" id="GO:0016757">
    <property type="term" value="F:glycosyltransferase activity"/>
    <property type="evidence" value="ECO:0007669"/>
    <property type="project" value="UniProtKB-ARBA"/>
</dbReference>
<dbReference type="InterPro" id="IPR028098">
    <property type="entry name" value="Glyco_trans_4-like_N"/>
</dbReference>
<evidence type="ECO:0000259" key="1">
    <source>
        <dbReference type="Pfam" id="PF13439"/>
    </source>
</evidence>
<dbReference type="PANTHER" id="PTHR12526">
    <property type="entry name" value="GLYCOSYLTRANSFERASE"/>
    <property type="match status" value="1"/>
</dbReference>
<dbReference type="EMBL" id="NMPM01000046">
    <property type="protein sequence ID" value="PAV25871.1"/>
    <property type="molecule type" value="Genomic_DNA"/>
</dbReference>
<dbReference type="SUPFAM" id="SSF53756">
    <property type="entry name" value="UDP-Glycosyltransferase/glycogen phosphorylase"/>
    <property type="match status" value="1"/>
</dbReference>
<reference evidence="2 3" key="1">
    <citation type="submission" date="2017-07" db="EMBL/GenBank/DDBJ databases">
        <title>Tamlnaduibacter salinus (Mi-7) genome sequencing.</title>
        <authorList>
            <person name="Verma A."/>
            <person name="Krishnamurthi S."/>
        </authorList>
    </citation>
    <scope>NUCLEOTIDE SEQUENCE [LARGE SCALE GENOMIC DNA]</scope>
    <source>
        <strain evidence="2 3">Mi-7</strain>
    </source>
</reference>